<comment type="caution">
    <text evidence="2">The sequence shown here is derived from an EMBL/GenBank/DDBJ whole genome shotgun (WGS) entry which is preliminary data.</text>
</comment>
<feature type="compositionally biased region" description="Basic and acidic residues" evidence="1">
    <location>
        <begin position="18"/>
        <end position="35"/>
    </location>
</feature>
<evidence type="ECO:0000256" key="1">
    <source>
        <dbReference type="SAM" id="MobiDB-lite"/>
    </source>
</evidence>
<name>A0AAE0FX20_9CHLO</name>
<protein>
    <submittedName>
        <fullName evidence="2">Uncharacterized protein</fullName>
    </submittedName>
</protein>
<dbReference type="AlphaFoldDB" id="A0AAE0FX20"/>
<organism evidence="2 3">
    <name type="scientific">Cymbomonas tetramitiformis</name>
    <dbReference type="NCBI Taxonomy" id="36881"/>
    <lineage>
        <taxon>Eukaryota</taxon>
        <taxon>Viridiplantae</taxon>
        <taxon>Chlorophyta</taxon>
        <taxon>Pyramimonadophyceae</taxon>
        <taxon>Pyramimonadales</taxon>
        <taxon>Pyramimonadaceae</taxon>
        <taxon>Cymbomonas</taxon>
    </lineage>
</organism>
<sequence length="225" mass="25950">MSDEKLFGEGFKAQSVEDLDKSGTREKLEEAEARGTKPGLFEIFSARVEKEDAEEEEAAAEENDEGEEEDAEEDDQEDEMQLDCAQPAAEDPEKKYTTFATKNGFEVMYKQPCQSQQQKKQKQKQKQQQPPQKENNATSRRPYSGPRRKEMRTAAPTKEMRRRAREEEEEEAKQKQKQQQQQPSEKEIQKQADRISRSKSRSSSSSPSRRKCKMCNSLVCVTNAR</sequence>
<reference evidence="2 3" key="1">
    <citation type="journal article" date="2015" name="Genome Biol. Evol.">
        <title>Comparative Genomics of a Bacterivorous Green Alga Reveals Evolutionary Causalities and Consequences of Phago-Mixotrophic Mode of Nutrition.</title>
        <authorList>
            <person name="Burns J.A."/>
            <person name="Paasch A."/>
            <person name="Narechania A."/>
            <person name="Kim E."/>
        </authorList>
    </citation>
    <scope>NUCLEOTIDE SEQUENCE [LARGE SCALE GENOMIC DNA]</scope>
    <source>
        <strain evidence="2 3">PLY_AMNH</strain>
    </source>
</reference>
<accession>A0AAE0FX20</accession>
<dbReference type="Proteomes" id="UP001190700">
    <property type="component" value="Unassembled WGS sequence"/>
</dbReference>
<feature type="compositionally biased region" description="Acidic residues" evidence="1">
    <location>
        <begin position="51"/>
        <end position="81"/>
    </location>
</feature>
<evidence type="ECO:0000313" key="2">
    <source>
        <dbReference type="EMBL" id="KAK3267490.1"/>
    </source>
</evidence>
<gene>
    <name evidence="2" type="ORF">CYMTET_23956</name>
</gene>
<evidence type="ECO:0000313" key="3">
    <source>
        <dbReference type="Proteomes" id="UP001190700"/>
    </source>
</evidence>
<feature type="compositionally biased region" description="Basic and acidic residues" evidence="1">
    <location>
        <begin position="184"/>
        <end position="196"/>
    </location>
</feature>
<dbReference type="EMBL" id="LGRX02012378">
    <property type="protein sequence ID" value="KAK3267490.1"/>
    <property type="molecule type" value="Genomic_DNA"/>
</dbReference>
<proteinExistence type="predicted"/>
<keyword evidence="3" id="KW-1185">Reference proteome</keyword>
<feature type="region of interest" description="Disordered" evidence="1">
    <location>
        <begin position="1"/>
        <end position="225"/>
    </location>
</feature>